<evidence type="ECO:0000313" key="14">
    <source>
        <dbReference type="Proteomes" id="UP001159405"/>
    </source>
</evidence>
<dbReference type="SMART" id="SM01381">
    <property type="entry name" value="7TM_GPCR_Srsx"/>
    <property type="match status" value="1"/>
</dbReference>
<feature type="transmembrane region" description="Helical" evidence="11">
    <location>
        <begin position="181"/>
        <end position="202"/>
    </location>
</feature>
<feature type="transmembrane region" description="Helical" evidence="11">
    <location>
        <begin position="56"/>
        <end position="74"/>
    </location>
</feature>
<reference evidence="13 14" key="1">
    <citation type="submission" date="2022-05" db="EMBL/GenBank/DDBJ databases">
        <authorList>
            <consortium name="Genoscope - CEA"/>
            <person name="William W."/>
        </authorList>
    </citation>
    <scope>NUCLEOTIDE SEQUENCE [LARGE SCALE GENOMIC DNA]</scope>
</reference>
<gene>
    <name evidence="13" type="ORF">PLOB_00027792</name>
</gene>
<dbReference type="Gene3D" id="1.20.1070.10">
    <property type="entry name" value="Rhodopsin 7-helix transmembrane proteins"/>
    <property type="match status" value="1"/>
</dbReference>
<protein>
    <recommendedName>
        <fullName evidence="12">G-protein coupled receptors family 1 profile domain-containing protein</fullName>
    </recommendedName>
</protein>
<keyword evidence="8 10" id="KW-0675">Receptor</keyword>
<dbReference type="PROSITE" id="PS50262">
    <property type="entry name" value="G_PROTEIN_RECEP_F1_2"/>
    <property type="match status" value="1"/>
</dbReference>
<evidence type="ECO:0000256" key="11">
    <source>
        <dbReference type="SAM" id="Phobius"/>
    </source>
</evidence>
<dbReference type="SUPFAM" id="SSF81321">
    <property type="entry name" value="Family A G protein-coupled receptor-like"/>
    <property type="match status" value="1"/>
</dbReference>
<feature type="transmembrane region" description="Helical" evidence="11">
    <location>
        <begin position="21"/>
        <end position="44"/>
    </location>
</feature>
<keyword evidence="14" id="KW-1185">Reference proteome</keyword>
<dbReference type="InterPro" id="IPR000276">
    <property type="entry name" value="GPCR_Rhodpsn"/>
</dbReference>
<feature type="domain" description="G-protein coupled receptors family 1 profile" evidence="12">
    <location>
        <begin position="34"/>
        <end position="304"/>
    </location>
</feature>
<feature type="transmembrane region" description="Helical" evidence="11">
    <location>
        <begin position="94"/>
        <end position="118"/>
    </location>
</feature>
<evidence type="ECO:0000256" key="5">
    <source>
        <dbReference type="ARBA" id="ARBA00023040"/>
    </source>
</evidence>
<keyword evidence="2" id="KW-1003">Cell membrane</keyword>
<evidence type="ECO:0000256" key="2">
    <source>
        <dbReference type="ARBA" id="ARBA00022475"/>
    </source>
</evidence>
<keyword evidence="9 10" id="KW-0807">Transducer</keyword>
<dbReference type="Proteomes" id="UP001159405">
    <property type="component" value="Unassembled WGS sequence"/>
</dbReference>
<feature type="transmembrane region" description="Helical" evidence="11">
    <location>
        <begin position="139"/>
        <end position="161"/>
    </location>
</feature>
<keyword evidence="3 10" id="KW-0812">Transmembrane</keyword>
<sequence length="378" mass="42635">MNNTSQAAEFRFHPAFVFTSAIFYVVILTTSVLGNLLVCTAICFNKSLRSSPTMTFIFSLACSDLLTACLAMPFDVESLLVGGVWKHTELLCIVWTTAYLFSVPTSMLTLVVLTVDRYKALSDPLRRFRKRGFLSLKRSRVVVVFLWCYCLAFSLIPIMGWRYYPSHVINGNCYFNITPEYSALTTVIHFVLPIVIISGIYLKIYRIAQNVKGCQDFTKASVSSPSHIVRHPAPSDHGNFQRNLKATKTIALIICALFFCWFPFCAVSFTLSLCKQCYFNSPPELLIALLILGYLNSALSPFIYSLRNRRIRETYHNLYLSIIKFGLRGAKHRSRLGSSSSQRSTSSIIFSRGRHAASTSGYENSVRLTSYNVSIKLP</sequence>
<organism evidence="13 14">
    <name type="scientific">Porites lobata</name>
    <dbReference type="NCBI Taxonomy" id="104759"/>
    <lineage>
        <taxon>Eukaryota</taxon>
        <taxon>Metazoa</taxon>
        <taxon>Cnidaria</taxon>
        <taxon>Anthozoa</taxon>
        <taxon>Hexacorallia</taxon>
        <taxon>Scleractinia</taxon>
        <taxon>Fungiina</taxon>
        <taxon>Poritidae</taxon>
        <taxon>Porites</taxon>
    </lineage>
</organism>
<evidence type="ECO:0000256" key="1">
    <source>
        <dbReference type="ARBA" id="ARBA00004651"/>
    </source>
</evidence>
<feature type="transmembrane region" description="Helical" evidence="11">
    <location>
        <begin position="250"/>
        <end position="273"/>
    </location>
</feature>
<feature type="transmembrane region" description="Helical" evidence="11">
    <location>
        <begin position="285"/>
        <end position="306"/>
    </location>
</feature>
<keyword evidence="4 11" id="KW-1133">Transmembrane helix</keyword>
<comment type="similarity">
    <text evidence="10">Belongs to the G-protein coupled receptor 1 family.</text>
</comment>
<evidence type="ECO:0000256" key="4">
    <source>
        <dbReference type="ARBA" id="ARBA00022989"/>
    </source>
</evidence>
<dbReference type="PRINTS" id="PR00237">
    <property type="entry name" value="GPCRRHODOPSN"/>
</dbReference>
<proteinExistence type="inferred from homology"/>
<dbReference type="InterPro" id="IPR017452">
    <property type="entry name" value="GPCR_Rhodpsn_7TM"/>
</dbReference>
<evidence type="ECO:0000256" key="3">
    <source>
        <dbReference type="ARBA" id="ARBA00022692"/>
    </source>
</evidence>
<name>A0ABN8NTM8_9CNID</name>
<dbReference type="EMBL" id="CALNXK010000034">
    <property type="protein sequence ID" value="CAH3120209.1"/>
    <property type="molecule type" value="Genomic_DNA"/>
</dbReference>
<keyword evidence="5 10" id="KW-0297">G-protein coupled receptor</keyword>
<keyword evidence="7" id="KW-1015">Disulfide bond</keyword>
<dbReference type="PANTHER" id="PTHR24248:SF199">
    <property type="entry name" value="IP13425P-RELATED"/>
    <property type="match status" value="1"/>
</dbReference>
<evidence type="ECO:0000256" key="8">
    <source>
        <dbReference type="ARBA" id="ARBA00023170"/>
    </source>
</evidence>
<evidence type="ECO:0000259" key="12">
    <source>
        <dbReference type="PROSITE" id="PS50262"/>
    </source>
</evidence>
<comment type="caution">
    <text evidence="13">The sequence shown here is derived from an EMBL/GenBank/DDBJ whole genome shotgun (WGS) entry which is preliminary data.</text>
</comment>
<comment type="subcellular location">
    <subcellularLocation>
        <location evidence="1">Cell membrane</location>
        <topology evidence="1">Multi-pass membrane protein</topology>
    </subcellularLocation>
</comment>
<evidence type="ECO:0000256" key="6">
    <source>
        <dbReference type="ARBA" id="ARBA00023136"/>
    </source>
</evidence>
<accession>A0ABN8NTM8</accession>
<keyword evidence="6 11" id="KW-0472">Membrane</keyword>
<evidence type="ECO:0000313" key="13">
    <source>
        <dbReference type="EMBL" id="CAH3120209.1"/>
    </source>
</evidence>
<dbReference type="Pfam" id="PF00001">
    <property type="entry name" value="7tm_1"/>
    <property type="match status" value="1"/>
</dbReference>
<dbReference type="PROSITE" id="PS00237">
    <property type="entry name" value="G_PROTEIN_RECEP_F1_1"/>
    <property type="match status" value="1"/>
</dbReference>
<dbReference type="PANTHER" id="PTHR24248">
    <property type="entry name" value="ADRENERGIC RECEPTOR-RELATED G-PROTEIN COUPLED RECEPTOR"/>
    <property type="match status" value="1"/>
</dbReference>
<dbReference type="CDD" id="cd14967">
    <property type="entry name" value="7tmA_amine_R-like"/>
    <property type="match status" value="1"/>
</dbReference>
<evidence type="ECO:0000256" key="10">
    <source>
        <dbReference type="RuleBase" id="RU000688"/>
    </source>
</evidence>
<evidence type="ECO:0000256" key="7">
    <source>
        <dbReference type="ARBA" id="ARBA00023157"/>
    </source>
</evidence>
<evidence type="ECO:0000256" key="9">
    <source>
        <dbReference type="ARBA" id="ARBA00023224"/>
    </source>
</evidence>